<dbReference type="Pfam" id="PF14726">
    <property type="entry name" value="RTTN_N"/>
    <property type="match status" value="1"/>
</dbReference>
<accession>A0A3M7P7E6</accession>
<dbReference type="STRING" id="10195.A0A3M7P7E6"/>
<evidence type="ECO:0000259" key="2">
    <source>
        <dbReference type="Pfam" id="PF14726"/>
    </source>
</evidence>
<dbReference type="GO" id="GO:0007099">
    <property type="term" value="P:centriole replication"/>
    <property type="evidence" value="ECO:0007669"/>
    <property type="project" value="TreeGrafter"/>
</dbReference>
<dbReference type="Proteomes" id="UP000276133">
    <property type="component" value="Unassembled WGS sequence"/>
</dbReference>
<dbReference type="EMBL" id="REGN01012852">
    <property type="protein sequence ID" value="RMZ94720.1"/>
    <property type="molecule type" value="Genomic_DNA"/>
</dbReference>
<evidence type="ECO:0000313" key="4">
    <source>
        <dbReference type="Proteomes" id="UP000276133"/>
    </source>
</evidence>
<evidence type="ECO:0000313" key="3">
    <source>
        <dbReference type="EMBL" id="RMZ94720.1"/>
    </source>
</evidence>
<comment type="caution">
    <text evidence="3">The sequence shown here is derived from an EMBL/GenBank/DDBJ whole genome shotgun (WGS) entry which is preliminary data.</text>
</comment>
<name>A0A3M7P7E6_BRAPC</name>
<dbReference type="InterPro" id="IPR029249">
    <property type="entry name" value="Rotatin_N"/>
</dbReference>
<protein>
    <submittedName>
        <fullName evidence="3">Rotatin isoform X2</fullName>
    </submittedName>
</protein>
<feature type="region of interest" description="Disordered" evidence="1">
    <location>
        <begin position="175"/>
        <end position="207"/>
    </location>
</feature>
<dbReference type="GO" id="GO:0032053">
    <property type="term" value="P:ciliary basal body organization"/>
    <property type="evidence" value="ECO:0007669"/>
    <property type="project" value="TreeGrafter"/>
</dbReference>
<keyword evidence="4" id="KW-1185">Reference proteome</keyword>
<proteinExistence type="predicted"/>
<dbReference type="OrthoDB" id="428850at2759"/>
<dbReference type="InterPro" id="IPR030791">
    <property type="entry name" value="Rotatin"/>
</dbReference>
<dbReference type="GO" id="GO:0036064">
    <property type="term" value="C:ciliary basal body"/>
    <property type="evidence" value="ECO:0007669"/>
    <property type="project" value="InterPro"/>
</dbReference>
<feature type="domain" description="Rotatin N-terminal" evidence="2">
    <location>
        <begin position="38"/>
        <end position="135"/>
    </location>
</feature>
<dbReference type="PANTHER" id="PTHR31691:SF1">
    <property type="entry name" value="ROTATIN"/>
    <property type="match status" value="1"/>
</dbReference>
<reference evidence="3 4" key="1">
    <citation type="journal article" date="2018" name="Sci. Rep.">
        <title>Genomic signatures of local adaptation to the degree of environmental predictability in rotifers.</title>
        <authorList>
            <person name="Franch-Gras L."/>
            <person name="Hahn C."/>
            <person name="Garcia-Roger E.M."/>
            <person name="Carmona M.J."/>
            <person name="Serra M."/>
            <person name="Gomez A."/>
        </authorList>
    </citation>
    <scope>NUCLEOTIDE SEQUENCE [LARGE SCALE GENOMIC DNA]</scope>
    <source>
        <strain evidence="3">HYR1</strain>
    </source>
</reference>
<dbReference type="GO" id="GO:0010457">
    <property type="term" value="P:centriole-centriole cohesion"/>
    <property type="evidence" value="ECO:0007669"/>
    <property type="project" value="TreeGrafter"/>
</dbReference>
<dbReference type="GO" id="GO:0005814">
    <property type="term" value="C:centriole"/>
    <property type="evidence" value="ECO:0007669"/>
    <property type="project" value="TreeGrafter"/>
</dbReference>
<dbReference type="PANTHER" id="PTHR31691">
    <property type="entry name" value="ROTATIN"/>
    <property type="match status" value="1"/>
</dbReference>
<organism evidence="3 4">
    <name type="scientific">Brachionus plicatilis</name>
    <name type="common">Marine rotifer</name>
    <name type="synonym">Brachionus muelleri</name>
    <dbReference type="NCBI Taxonomy" id="10195"/>
    <lineage>
        <taxon>Eukaryota</taxon>
        <taxon>Metazoa</taxon>
        <taxon>Spiralia</taxon>
        <taxon>Gnathifera</taxon>
        <taxon>Rotifera</taxon>
        <taxon>Eurotatoria</taxon>
        <taxon>Monogononta</taxon>
        <taxon>Pseudotrocha</taxon>
        <taxon>Ploima</taxon>
        <taxon>Brachionidae</taxon>
        <taxon>Brachionus</taxon>
    </lineage>
</organism>
<feature type="compositionally biased region" description="Polar residues" evidence="1">
    <location>
        <begin position="175"/>
        <end position="190"/>
    </location>
</feature>
<evidence type="ECO:0000256" key="1">
    <source>
        <dbReference type="SAM" id="MobiDB-lite"/>
    </source>
</evidence>
<sequence>MDSVIIDSCSINGQSDQSSEQSSSLNLIIKKLGHELDEIRVRSLDNLISKIEAHLISEDDLSQHKQLFIKLFDLFNFEEFDQHEKVLNLLIQLVEKSRSATRNIFDINGLNFLNSLKKEHSDNQSIRLKIDELLDLMGNSSMESTKISSSCMSQADSFNSNDLDTHLRHLQAQMNQHYDSSSHDQPSSARSHNKFDASRNFSHTSASNNSINDQFYTKINK</sequence>
<dbReference type="AlphaFoldDB" id="A0A3M7P7E6"/>
<gene>
    <name evidence="3" type="ORF">BpHYR1_018403</name>
</gene>
<dbReference type="GO" id="GO:0005813">
    <property type="term" value="C:centrosome"/>
    <property type="evidence" value="ECO:0007669"/>
    <property type="project" value="InterPro"/>
</dbReference>